<evidence type="ECO:0000256" key="1">
    <source>
        <dbReference type="SAM" id="SignalP"/>
    </source>
</evidence>
<protein>
    <submittedName>
        <fullName evidence="2">Uncharacterized protein</fullName>
    </submittedName>
</protein>
<dbReference type="KEGG" id="ztr:MYCGRDRAFT_101077"/>
<reference evidence="2 3" key="1">
    <citation type="journal article" date="2011" name="PLoS Genet.">
        <title>Finished genome of the fungal wheat pathogen Mycosphaerella graminicola reveals dispensome structure, chromosome plasticity, and stealth pathogenesis.</title>
        <authorList>
            <person name="Goodwin S.B."/>
            <person name="Ben M'barek S."/>
            <person name="Dhillon B."/>
            <person name="Wittenberg A.H.J."/>
            <person name="Crane C.F."/>
            <person name="Hane J.K."/>
            <person name="Foster A.J."/>
            <person name="Van der Lee T.A.J."/>
            <person name="Grimwood J."/>
            <person name="Aerts A."/>
            <person name="Antoniw J."/>
            <person name="Bailey A."/>
            <person name="Bluhm B."/>
            <person name="Bowler J."/>
            <person name="Bristow J."/>
            <person name="van der Burgt A."/>
            <person name="Canto-Canche B."/>
            <person name="Churchill A.C.L."/>
            <person name="Conde-Ferraez L."/>
            <person name="Cools H.J."/>
            <person name="Coutinho P.M."/>
            <person name="Csukai M."/>
            <person name="Dehal P."/>
            <person name="De Wit P."/>
            <person name="Donzelli B."/>
            <person name="van de Geest H.C."/>
            <person name="van Ham R.C.H.J."/>
            <person name="Hammond-Kosack K.E."/>
            <person name="Henrissat B."/>
            <person name="Kilian A."/>
            <person name="Kobayashi A.K."/>
            <person name="Koopmann E."/>
            <person name="Kourmpetis Y."/>
            <person name="Kuzniar A."/>
            <person name="Lindquist E."/>
            <person name="Lombard V."/>
            <person name="Maliepaard C."/>
            <person name="Martins N."/>
            <person name="Mehrabi R."/>
            <person name="Nap J.P.H."/>
            <person name="Ponomarenko A."/>
            <person name="Rudd J.J."/>
            <person name="Salamov A."/>
            <person name="Schmutz J."/>
            <person name="Schouten H.J."/>
            <person name="Shapiro H."/>
            <person name="Stergiopoulos I."/>
            <person name="Torriani S.F.F."/>
            <person name="Tu H."/>
            <person name="de Vries R.P."/>
            <person name="Waalwijk C."/>
            <person name="Ware S.B."/>
            <person name="Wiebenga A."/>
            <person name="Zwiers L.-H."/>
            <person name="Oliver R.P."/>
            <person name="Grigoriev I.V."/>
            <person name="Kema G.H.J."/>
        </authorList>
    </citation>
    <scope>NUCLEOTIDE SEQUENCE [LARGE SCALE GENOMIC DNA]</scope>
    <source>
        <strain evidence="3">CBS 115943 / IPO323</strain>
    </source>
</reference>
<gene>
    <name evidence="2" type="ORF">MYCGRDRAFT_101077</name>
</gene>
<keyword evidence="1" id="KW-0732">Signal</keyword>
<proteinExistence type="predicted"/>
<dbReference type="AlphaFoldDB" id="F9XGZ6"/>
<feature type="signal peptide" evidence="1">
    <location>
        <begin position="1"/>
        <end position="18"/>
    </location>
</feature>
<dbReference type="Proteomes" id="UP000008062">
    <property type="component" value="Chromosome 8"/>
</dbReference>
<dbReference type="RefSeq" id="XP_003850258.1">
    <property type="nucleotide sequence ID" value="XM_003850210.1"/>
</dbReference>
<name>F9XGZ6_ZYMTI</name>
<organism evidence="2 3">
    <name type="scientific">Zymoseptoria tritici (strain CBS 115943 / IPO323)</name>
    <name type="common">Speckled leaf blotch fungus</name>
    <name type="synonym">Septoria tritici</name>
    <dbReference type="NCBI Taxonomy" id="336722"/>
    <lineage>
        <taxon>Eukaryota</taxon>
        <taxon>Fungi</taxon>
        <taxon>Dikarya</taxon>
        <taxon>Ascomycota</taxon>
        <taxon>Pezizomycotina</taxon>
        <taxon>Dothideomycetes</taxon>
        <taxon>Dothideomycetidae</taxon>
        <taxon>Mycosphaerellales</taxon>
        <taxon>Mycosphaerellaceae</taxon>
        <taxon>Zymoseptoria</taxon>
    </lineage>
</organism>
<dbReference type="InParanoid" id="F9XGZ6"/>
<dbReference type="GeneID" id="13394429"/>
<accession>F9XGZ6</accession>
<dbReference type="EMBL" id="CM001203">
    <property type="protein sequence ID" value="EGP85234.1"/>
    <property type="molecule type" value="Genomic_DNA"/>
</dbReference>
<keyword evidence="3" id="KW-1185">Reference proteome</keyword>
<feature type="chain" id="PRO_5003391406" evidence="1">
    <location>
        <begin position="19"/>
        <end position="51"/>
    </location>
</feature>
<evidence type="ECO:0000313" key="2">
    <source>
        <dbReference type="EMBL" id="EGP85234.1"/>
    </source>
</evidence>
<sequence>MRVFGLTVPSFCALSALAYNHAPQSGDGTFKKWLALGDCNGRLNSYVSVMI</sequence>
<evidence type="ECO:0000313" key="3">
    <source>
        <dbReference type="Proteomes" id="UP000008062"/>
    </source>
</evidence>
<dbReference type="HOGENOM" id="CLU_3108216_0_0_1"/>